<dbReference type="InterPro" id="IPR050388">
    <property type="entry name" value="ABC_Ni/Peptide_Import"/>
</dbReference>
<dbReference type="RefSeq" id="WP_264712597.1">
    <property type="nucleotide sequence ID" value="NZ_JAPDNT010000002.1"/>
</dbReference>
<keyword evidence="4" id="KW-1003">Cell membrane</keyword>
<dbReference type="SUPFAM" id="SSF52540">
    <property type="entry name" value="P-loop containing nucleoside triphosphate hydrolases"/>
    <property type="match status" value="1"/>
</dbReference>
<dbReference type="Pfam" id="PF08352">
    <property type="entry name" value="oligo_HPY"/>
    <property type="match status" value="1"/>
</dbReference>
<dbReference type="GO" id="GO:0016887">
    <property type="term" value="F:ATP hydrolysis activity"/>
    <property type="evidence" value="ECO:0007669"/>
    <property type="project" value="InterPro"/>
</dbReference>
<evidence type="ECO:0000256" key="5">
    <source>
        <dbReference type="ARBA" id="ARBA00022741"/>
    </source>
</evidence>
<proteinExistence type="inferred from homology"/>
<dbReference type="SMART" id="SM00382">
    <property type="entry name" value="AAA"/>
    <property type="match status" value="1"/>
</dbReference>
<evidence type="ECO:0000256" key="1">
    <source>
        <dbReference type="ARBA" id="ARBA00004417"/>
    </source>
</evidence>
<dbReference type="InterPro" id="IPR017871">
    <property type="entry name" value="ABC_transporter-like_CS"/>
</dbReference>
<evidence type="ECO:0000313" key="9">
    <source>
        <dbReference type="EMBL" id="MCW3473975.1"/>
    </source>
</evidence>
<dbReference type="Proteomes" id="UP001165679">
    <property type="component" value="Unassembled WGS sequence"/>
</dbReference>
<evidence type="ECO:0000313" key="10">
    <source>
        <dbReference type="Proteomes" id="UP001165679"/>
    </source>
</evidence>
<evidence type="ECO:0000259" key="8">
    <source>
        <dbReference type="PROSITE" id="PS50893"/>
    </source>
</evidence>
<dbReference type="PROSITE" id="PS00211">
    <property type="entry name" value="ABC_TRANSPORTER_1"/>
    <property type="match status" value="1"/>
</dbReference>
<keyword evidence="5" id="KW-0547">Nucleotide-binding</keyword>
<protein>
    <submittedName>
        <fullName evidence="9">ABC transporter ATP-binding protein</fullName>
    </submittedName>
</protein>
<dbReference type="GO" id="GO:0005886">
    <property type="term" value="C:plasma membrane"/>
    <property type="evidence" value="ECO:0007669"/>
    <property type="project" value="UniProtKB-SubCell"/>
</dbReference>
<dbReference type="InterPro" id="IPR027417">
    <property type="entry name" value="P-loop_NTPase"/>
</dbReference>
<dbReference type="InterPro" id="IPR013563">
    <property type="entry name" value="Oligopep_ABC_C"/>
</dbReference>
<comment type="caution">
    <text evidence="9">The sequence shown here is derived from an EMBL/GenBank/DDBJ whole genome shotgun (WGS) entry which is preliminary data.</text>
</comment>
<evidence type="ECO:0000256" key="4">
    <source>
        <dbReference type="ARBA" id="ARBA00022475"/>
    </source>
</evidence>
<dbReference type="PANTHER" id="PTHR43297">
    <property type="entry name" value="OLIGOPEPTIDE TRANSPORT ATP-BINDING PROTEIN APPD"/>
    <property type="match status" value="1"/>
</dbReference>
<name>A0AA42CGM0_9PROT</name>
<dbReference type="GO" id="GO:0055085">
    <property type="term" value="P:transmembrane transport"/>
    <property type="evidence" value="ECO:0007669"/>
    <property type="project" value="UniProtKB-ARBA"/>
</dbReference>
<reference evidence="9" key="2">
    <citation type="submission" date="2022-10" db="EMBL/GenBank/DDBJ databases">
        <authorList>
            <person name="Trinh H.N."/>
        </authorList>
    </citation>
    <scope>NUCLEOTIDE SEQUENCE</scope>
    <source>
        <strain evidence="9">RN2-1</strain>
    </source>
</reference>
<keyword evidence="3" id="KW-0813">Transport</keyword>
<sequence length="272" mass="29715">MDDPRALLQVRDLTAQFNRDGVPSRVVNGISFDIAPGEAVGFVGESGCGKSVTARAIMRLAPEGSSVAWGGRILFRGRDLLRIEEREMRDMRGRRIAMVFQDPMTSLNPVMTVGAQIDDMLCRHAGLSRRAARRRTVELLGLVGIRDPALRADDHPHQFSGGMRQRVLIAIAVSCQPDLLIADEPTTALDVTVQAQILRLLMRLGRELGMALMLITHDFGVIAGMVERVYVMHGGDIVESGEVDALFAGPQHPYTRALLAAVPRIETAGRTT</sequence>
<dbReference type="GO" id="GO:0005524">
    <property type="term" value="F:ATP binding"/>
    <property type="evidence" value="ECO:0007669"/>
    <property type="project" value="UniProtKB-KW"/>
</dbReference>
<comment type="subcellular location">
    <subcellularLocation>
        <location evidence="1">Cell inner membrane</location>
        <topology evidence="1">Peripheral membrane protein</topology>
    </subcellularLocation>
</comment>
<gene>
    <name evidence="9" type="ORF">OL599_05240</name>
</gene>
<keyword evidence="10" id="KW-1185">Reference proteome</keyword>
<dbReference type="InterPro" id="IPR003439">
    <property type="entry name" value="ABC_transporter-like_ATP-bd"/>
</dbReference>
<dbReference type="FunFam" id="3.40.50.300:FF:000016">
    <property type="entry name" value="Oligopeptide ABC transporter ATP-binding component"/>
    <property type="match status" value="1"/>
</dbReference>
<keyword evidence="6 9" id="KW-0067">ATP-binding</keyword>
<dbReference type="InterPro" id="IPR003593">
    <property type="entry name" value="AAA+_ATPase"/>
</dbReference>
<dbReference type="Pfam" id="PF00005">
    <property type="entry name" value="ABC_tran"/>
    <property type="match status" value="1"/>
</dbReference>
<organism evidence="9 10">
    <name type="scientific">Limobrevibacterium gyesilva</name>
    <dbReference type="NCBI Taxonomy" id="2991712"/>
    <lineage>
        <taxon>Bacteria</taxon>
        <taxon>Pseudomonadati</taxon>
        <taxon>Pseudomonadota</taxon>
        <taxon>Alphaproteobacteria</taxon>
        <taxon>Acetobacterales</taxon>
        <taxon>Acetobacteraceae</taxon>
        <taxon>Limobrevibacterium</taxon>
    </lineage>
</organism>
<dbReference type="Gene3D" id="3.40.50.300">
    <property type="entry name" value="P-loop containing nucleotide triphosphate hydrolases"/>
    <property type="match status" value="1"/>
</dbReference>
<dbReference type="PANTHER" id="PTHR43297:SF2">
    <property type="entry name" value="DIPEPTIDE TRANSPORT ATP-BINDING PROTEIN DPPD"/>
    <property type="match status" value="1"/>
</dbReference>
<dbReference type="EMBL" id="JAPDNT010000002">
    <property type="protein sequence ID" value="MCW3473975.1"/>
    <property type="molecule type" value="Genomic_DNA"/>
</dbReference>
<dbReference type="CDD" id="cd03257">
    <property type="entry name" value="ABC_NikE_OppD_transporters"/>
    <property type="match status" value="1"/>
</dbReference>
<dbReference type="PROSITE" id="PS50893">
    <property type="entry name" value="ABC_TRANSPORTER_2"/>
    <property type="match status" value="1"/>
</dbReference>
<keyword evidence="7" id="KW-0472">Membrane</keyword>
<reference evidence="9" key="1">
    <citation type="submission" date="2022-09" db="EMBL/GenBank/DDBJ databases">
        <title>Rhodovastum sp. nov. RN2-1 isolated from soil in Seongnam, South Korea.</title>
        <authorList>
            <person name="Le N.T."/>
        </authorList>
    </citation>
    <scope>NUCLEOTIDE SEQUENCE</scope>
    <source>
        <strain evidence="9">RN2-1</strain>
    </source>
</reference>
<feature type="domain" description="ABC transporter" evidence="8">
    <location>
        <begin position="8"/>
        <end position="259"/>
    </location>
</feature>
<evidence type="ECO:0000256" key="7">
    <source>
        <dbReference type="ARBA" id="ARBA00023136"/>
    </source>
</evidence>
<comment type="similarity">
    <text evidence="2">Belongs to the ABC transporter superfamily.</text>
</comment>
<evidence type="ECO:0000256" key="3">
    <source>
        <dbReference type="ARBA" id="ARBA00022448"/>
    </source>
</evidence>
<accession>A0AA42CGM0</accession>
<evidence type="ECO:0000256" key="6">
    <source>
        <dbReference type="ARBA" id="ARBA00022840"/>
    </source>
</evidence>
<dbReference type="AlphaFoldDB" id="A0AA42CGM0"/>
<evidence type="ECO:0000256" key="2">
    <source>
        <dbReference type="ARBA" id="ARBA00005417"/>
    </source>
</evidence>
<dbReference type="GO" id="GO:0015833">
    <property type="term" value="P:peptide transport"/>
    <property type="evidence" value="ECO:0007669"/>
    <property type="project" value="InterPro"/>
</dbReference>